<dbReference type="Proteomes" id="UP000255082">
    <property type="component" value="Unassembled WGS sequence"/>
</dbReference>
<dbReference type="AlphaFoldDB" id="A0A378WWJ9"/>
<dbReference type="EMBL" id="UGRU01000001">
    <property type="protein sequence ID" value="SUA45598.1"/>
    <property type="molecule type" value="Genomic_DNA"/>
</dbReference>
<reference evidence="2 3" key="1">
    <citation type="submission" date="2018-06" db="EMBL/GenBank/DDBJ databases">
        <authorList>
            <consortium name="Pathogen Informatics"/>
            <person name="Doyle S."/>
        </authorList>
    </citation>
    <scope>NUCLEOTIDE SEQUENCE [LARGE SCALE GENOMIC DNA]</scope>
    <source>
        <strain evidence="2 3">NCTC13184</strain>
    </source>
</reference>
<evidence type="ECO:0000313" key="2">
    <source>
        <dbReference type="EMBL" id="SUA45598.1"/>
    </source>
</evidence>
<evidence type="ECO:0000256" key="1">
    <source>
        <dbReference type="SAM" id="MobiDB-lite"/>
    </source>
</evidence>
<gene>
    <name evidence="2" type="ORF">NCTC13184_04122</name>
</gene>
<sequence>MGKQSDRQCSERPSGPARVLDRRRREVLNYFGSCPQCGYPAQAFLVATYYADGKTRVTTDGSCALPCGWSGPIEVTKMTTGTTSV</sequence>
<feature type="region of interest" description="Disordered" evidence="1">
    <location>
        <begin position="1"/>
        <end position="20"/>
    </location>
</feature>
<feature type="compositionally biased region" description="Basic and acidic residues" evidence="1">
    <location>
        <begin position="1"/>
        <end position="10"/>
    </location>
</feature>
<name>A0A378WWJ9_9NOCA</name>
<evidence type="ECO:0000313" key="3">
    <source>
        <dbReference type="Proteomes" id="UP000255082"/>
    </source>
</evidence>
<protein>
    <submittedName>
        <fullName evidence="2">Uncharacterized protein</fullName>
    </submittedName>
</protein>
<proteinExistence type="predicted"/>
<accession>A0A378WWJ9</accession>
<organism evidence="2 3">
    <name type="scientific">Nocardia africana</name>
    <dbReference type="NCBI Taxonomy" id="134964"/>
    <lineage>
        <taxon>Bacteria</taxon>
        <taxon>Bacillati</taxon>
        <taxon>Actinomycetota</taxon>
        <taxon>Actinomycetes</taxon>
        <taxon>Mycobacteriales</taxon>
        <taxon>Nocardiaceae</taxon>
        <taxon>Nocardia</taxon>
    </lineage>
</organism>